<keyword evidence="2" id="KW-1185">Reference proteome</keyword>
<comment type="caution">
    <text evidence="1">The sequence shown here is derived from an EMBL/GenBank/DDBJ whole genome shotgun (WGS) entry which is preliminary data.</text>
</comment>
<evidence type="ECO:0008006" key="3">
    <source>
        <dbReference type="Google" id="ProtNLM"/>
    </source>
</evidence>
<evidence type="ECO:0000313" key="2">
    <source>
        <dbReference type="Proteomes" id="UP000598174"/>
    </source>
</evidence>
<gene>
    <name evidence="1" type="ORF">Afe05nite_47210</name>
</gene>
<protein>
    <recommendedName>
        <fullName evidence="3">Lipoprotein</fullName>
    </recommendedName>
</protein>
<accession>A0A919J179</accession>
<dbReference type="AlphaFoldDB" id="A0A919J179"/>
<dbReference type="Proteomes" id="UP000598174">
    <property type="component" value="Unassembled WGS sequence"/>
</dbReference>
<name>A0A919J179_9ACTN</name>
<dbReference type="EMBL" id="BOMM01000044">
    <property type="protein sequence ID" value="GIE12881.1"/>
    <property type="molecule type" value="Genomic_DNA"/>
</dbReference>
<proteinExistence type="predicted"/>
<organism evidence="1 2">
    <name type="scientific">Paractinoplanes ferrugineus</name>
    <dbReference type="NCBI Taxonomy" id="113564"/>
    <lineage>
        <taxon>Bacteria</taxon>
        <taxon>Bacillati</taxon>
        <taxon>Actinomycetota</taxon>
        <taxon>Actinomycetes</taxon>
        <taxon>Micromonosporales</taxon>
        <taxon>Micromonosporaceae</taxon>
        <taxon>Paractinoplanes</taxon>
    </lineage>
</organism>
<sequence>MRRPALIPVPLIPVPLIPPLTVVALLLAGCARPGTAPRDVPPSTVVVDASVLAVEPGSATDSSRFLHPGATLTCAAGAGAPPIAKSPRAAASRAVAPPAVAVPGVAVSGASLPAPPPASPGVGDARERARRALLEQRKPVPRRGVVPAAAVPRAEDCVHVLRLQVSLLTAGSAQPPGEAALKRALSSAGLSGIVVRPGPSFGASTGAVCVYGTFTGPDPSFEIGPPAVPCAP</sequence>
<evidence type="ECO:0000313" key="1">
    <source>
        <dbReference type="EMBL" id="GIE12881.1"/>
    </source>
</evidence>
<dbReference type="PROSITE" id="PS51257">
    <property type="entry name" value="PROKAR_LIPOPROTEIN"/>
    <property type="match status" value="1"/>
</dbReference>
<dbReference type="RefSeq" id="WP_203819339.1">
    <property type="nucleotide sequence ID" value="NZ_BAAABP010000063.1"/>
</dbReference>
<reference evidence="1" key="1">
    <citation type="submission" date="2021-01" db="EMBL/GenBank/DDBJ databases">
        <title>Whole genome shotgun sequence of Actinoplanes ferrugineus NBRC 15555.</title>
        <authorList>
            <person name="Komaki H."/>
            <person name="Tamura T."/>
        </authorList>
    </citation>
    <scope>NUCLEOTIDE SEQUENCE</scope>
    <source>
        <strain evidence="1">NBRC 15555</strain>
    </source>
</reference>